<dbReference type="SUPFAM" id="SSF54211">
    <property type="entry name" value="Ribosomal protein S5 domain 2-like"/>
    <property type="match status" value="1"/>
</dbReference>
<evidence type="ECO:0000313" key="7">
    <source>
        <dbReference type="EMBL" id="OGH90191.1"/>
    </source>
</evidence>
<name>A0A1F6P224_9BACT</name>
<evidence type="ECO:0000256" key="2">
    <source>
        <dbReference type="ARBA" id="ARBA00022980"/>
    </source>
</evidence>
<dbReference type="InterPro" id="IPR000754">
    <property type="entry name" value="Ribosomal_uS9"/>
</dbReference>
<dbReference type="AlphaFoldDB" id="A0A1F6P224"/>
<evidence type="ECO:0000256" key="6">
    <source>
        <dbReference type="RuleBase" id="RU003815"/>
    </source>
</evidence>
<keyword evidence="2 5" id="KW-0689">Ribosomal protein</keyword>
<dbReference type="GO" id="GO:0003735">
    <property type="term" value="F:structural constituent of ribosome"/>
    <property type="evidence" value="ECO:0007669"/>
    <property type="project" value="InterPro"/>
</dbReference>
<dbReference type="EMBL" id="MFRC01000004">
    <property type="protein sequence ID" value="OGH90191.1"/>
    <property type="molecule type" value="Genomic_DNA"/>
</dbReference>
<comment type="caution">
    <text evidence="7">The sequence shown here is derived from an EMBL/GenBank/DDBJ whole genome shotgun (WGS) entry which is preliminary data.</text>
</comment>
<dbReference type="Gene3D" id="3.30.230.10">
    <property type="match status" value="1"/>
</dbReference>
<dbReference type="FunFam" id="3.30.230.10:FF:000001">
    <property type="entry name" value="30S ribosomal protein S9"/>
    <property type="match status" value="1"/>
</dbReference>
<protein>
    <recommendedName>
        <fullName evidence="4 5">Small ribosomal subunit protein uS9</fullName>
    </recommendedName>
</protein>
<proteinExistence type="inferred from homology"/>
<keyword evidence="3 5" id="KW-0687">Ribonucleoprotein</keyword>
<dbReference type="HAMAP" id="MF_00532_B">
    <property type="entry name" value="Ribosomal_uS9_B"/>
    <property type="match status" value="1"/>
</dbReference>
<dbReference type="InterPro" id="IPR023035">
    <property type="entry name" value="Ribosomal_uS9_bac/plastid"/>
</dbReference>
<comment type="similarity">
    <text evidence="1 5 6">Belongs to the universal ribosomal protein uS9 family.</text>
</comment>
<dbReference type="PANTHER" id="PTHR21569:SF1">
    <property type="entry name" value="SMALL RIBOSOMAL SUBUNIT PROTEIN US9M"/>
    <property type="match status" value="1"/>
</dbReference>
<evidence type="ECO:0000256" key="5">
    <source>
        <dbReference type="HAMAP-Rule" id="MF_00532"/>
    </source>
</evidence>
<evidence type="ECO:0000256" key="1">
    <source>
        <dbReference type="ARBA" id="ARBA00005251"/>
    </source>
</evidence>
<evidence type="ECO:0000313" key="8">
    <source>
        <dbReference type="Proteomes" id="UP000178490"/>
    </source>
</evidence>
<dbReference type="GO" id="GO:0003723">
    <property type="term" value="F:RNA binding"/>
    <property type="evidence" value="ECO:0007669"/>
    <property type="project" value="TreeGrafter"/>
</dbReference>
<accession>A0A1F6P224</accession>
<dbReference type="Proteomes" id="UP000178490">
    <property type="component" value="Unassembled WGS sequence"/>
</dbReference>
<gene>
    <name evidence="5" type="primary">rpsI</name>
    <name evidence="7" type="ORF">A2537_03490</name>
</gene>
<organism evidence="7 8">
    <name type="scientific">Candidatus Magasanikbacteria bacterium RIFOXYD2_FULL_36_9</name>
    <dbReference type="NCBI Taxonomy" id="1798707"/>
    <lineage>
        <taxon>Bacteria</taxon>
        <taxon>Candidatus Magasanikiibacteriota</taxon>
    </lineage>
</organism>
<dbReference type="Pfam" id="PF00380">
    <property type="entry name" value="Ribosomal_S9"/>
    <property type="match status" value="1"/>
</dbReference>
<dbReference type="GO" id="GO:0006412">
    <property type="term" value="P:translation"/>
    <property type="evidence" value="ECO:0007669"/>
    <property type="project" value="UniProtKB-UniRule"/>
</dbReference>
<dbReference type="InterPro" id="IPR020574">
    <property type="entry name" value="Ribosomal_uS9_CS"/>
</dbReference>
<sequence length="134" mass="15125">MTKLSTTDSNRAVGRRKRASARVRITKGTGKITINGMDFKAFLPYFEYQDIVMAPLKALAKEKDLDISCLVQGGGKKGQATAVQLGIARALVLWNEELRKTLKTQGYLTRDPRIKERKKFGLKKARRAAQWSKR</sequence>
<dbReference type="PROSITE" id="PS00360">
    <property type="entry name" value="RIBOSOMAL_S9"/>
    <property type="match status" value="1"/>
</dbReference>
<dbReference type="GO" id="GO:0015935">
    <property type="term" value="C:small ribosomal subunit"/>
    <property type="evidence" value="ECO:0007669"/>
    <property type="project" value="UniProtKB-ARBA"/>
</dbReference>
<dbReference type="InterPro" id="IPR014721">
    <property type="entry name" value="Ribsml_uS5_D2-typ_fold_subgr"/>
</dbReference>
<dbReference type="GO" id="GO:0005737">
    <property type="term" value="C:cytoplasm"/>
    <property type="evidence" value="ECO:0007669"/>
    <property type="project" value="UniProtKB-ARBA"/>
</dbReference>
<dbReference type="InterPro" id="IPR020568">
    <property type="entry name" value="Ribosomal_Su5_D2-typ_SF"/>
</dbReference>
<reference evidence="7 8" key="1">
    <citation type="journal article" date="2016" name="Nat. Commun.">
        <title>Thousands of microbial genomes shed light on interconnected biogeochemical processes in an aquifer system.</title>
        <authorList>
            <person name="Anantharaman K."/>
            <person name="Brown C.T."/>
            <person name="Hug L.A."/>
            <person name="Sharon I."/>
            <person name="Castelle C.J."/>
            <person name="Probst A.J."/>
            <person name="Thomas B.C."/>
            <person name="Singh A."/>
            <person name="Wilkins M.J."/>
            <person name="Karaoz U."/>
            <person name="Brodie E.L."/>
            <person name="Williams K.H."/>
            <person name="Hubbard S.S."/>
            <person name="Banfield J.F."/>
        </authorList>
    </citation>
    <scope>NUCLEOTIDE SEQUENCE [LARGE SCALE GENOMIC DNA]</scope>
</reference>
<evidence type="ECO:0000256" key="4">
    <source>
        <dbReference type="ARBA" id="ARBA00035259"/>
    </source>
</evidence>
<evidence type="ECO:0000256" key="3">
    <source>
        <dbReference type="ARBA" id="ARBA00023274"/>
    </source>
</evidence>
<dbReference type="PANTHER" id="PTHR21569">
    <property type="entry name" value="RIBOSOMAL PROTEIN S9"/>
    <property type="match status" value="1"/>
</dbReference>
<dbReference type="NCBIfam" id="NF001099">
    <property type="entry name" value="PRK00132.1"/>
    <property type="match status" value="1"/>
</dbReference>